<sequence>MSSVSDTERGAARRFVSLPVRQTVRAVIAQPLIWLLAGLLALAYFTSEYFFSSANLDTLMRDIAVFGFLAMGMTLVLLTGRIDLSVAAVMIFSVIGAIQLMSLIGSLFDVRMIARGGTYVGPALPLIGLTLLLGALAGLVNGVGVAYGRVAPFVMTLVTLSALRGLSYTLTNGHAFYVRSDAYQWLGEAHLLGIPLGTVAYLALFLALAWLLHMHVIGKRIYAIGGDEKTARFAGINVRGWIVLVYVASGLCAACAGVLFTSRLMSVDAPLANGYELNAIAIAVLGGTSLAGGYGSPFRTLCGGLIFAIGLSLLNMWGVGAWYQNLIVGGVLIAAVALVQWLRRGVR</sequence>
<keyword evidence="5 6" id="KW-0472">Membrane</keyword>
<dbReference type="EMBL" id="FCOC02000001">
    <property type="protein sequence ID" value="SAL10549.1"/>
    <property type="molecule type" value="Genomic_DNA"/>
</dbReference>
<name>A0A158ETY0_CABSO</name>
<keyword evidence="2" id="KW-1003">Cell membrane</keyword>
<evidence type="ECO:0000256" key="4">
    <source>
        <dbReference type="ARBA" id="ARBA00022989"/>
    </source>
</evidence>
<comment type="subcellular location">
    <subcellularLocation>
        <location evidence="1">Cell membrane</location>
        <topology evidence="1">Multi-pass membrane protein</topology>
    </subcellularLocation>
</comment>
<dbReference type="Pfam" id="PF02653">
    <property type="entry name" value="BPD_transp_2"/>
    <property type="match status" value="1"/>
</dbReference>
<dbReference type="AlphaFoldDB" id="A0A158ETY0"/>
<proteinExistence type="predicted"/>
<evidence type="ECO:0000313" key="7">
    <source>
        <dbReference type="EMBL" id="SAL10549.1"/>
    </source>
</evidence>
<keyword evidence="3 6" id="KW-0812">Transmembrane</keyword>
<evidence type="ECO:0000256" key="6">
    <source>
        <dbReference type="SAM" id="Phobius"/>
    </source>
</evidence>
<feature type="transmembrane region" description="Helical" evidence="6">
    <location>
        <begin position="241"/>
        <end position="260"/>
    </location>
</feature>
<gene>
    <name evidence="7" type="ORF">AWB64_00295</name>
</gene>
<organism evidence="7 8">
    <name type="scientific">Caballeronia sordidicola</name>
    <name type="common">Burkholderia sordidicola</name>
    <dbReference type="NCBI Taxonomy" id="196367"/>
    <lineage>
        <taxon>Bacteria</taxon>
        <taxon>Pseudomonadati</taxon>
        <taxon>Pseudomonadota</taxon>
        <taxon>Betaproteobacteria</taxon>
        <taxon>Burkholderiales</taxon>
        <taxon>Burkholderiaceae</taxon>
        <taxon>Caballeronia</taxon>
    </lineage>
</organism>
<evidence type="ECO:0000256" key="2">
    <source>
        <dbReference type="ARBA" id="ARBA00022475"/>
    </source>
</evidence>
<dbReference type="CDD" id="cd06579">
    <property type="entry name" value="TM_PBP1_transp_AraH_like"/>
    <property type="match status" value="1"/>
</dbReference>
<feature type="transmembrane region" description="Helical" evidence="6">
    <location>
        <begin position="86"/>
        <end position="108"/>
    </location>
</feature>
<dbReference type="PANTHER" id="PTHR32196">
    <property type="entry name" value="ABC TRANSPORTER PERMEASE PROTEIN YPHD-RELATED-RELATED"/>
    <property type="match status" value="1"/>
</dbReference>
<feature type="transmembrane region" description="Helical" evidence="6">
    <location>
        <begin position="120"/>
        <end position="143"/>
    </location>
</feature>
<feature type="transmembrane region" description="Helical" evidence="6">
    <location>
        <begin position="272"/>
        <end position="291"/>
    </location>
</feature>
<protein>
    <submittedName>
        <fullName evidence="7">Ribose ABC transporter permease</fullName>
    </submittedName>
</protein>
<evidence type="ECO:0000256" key="5">
    <source>
        <dbReference type="ARBA" id="ARBA00023136"/>
    </source>
</evidence>
<evidence type="ECO:0000313" key="8">
    <source>
        <dbReference type="Proteomes" id="UP000054893"/>
    </source>
</evidence>
<feature type="transmembrane region" description="Helical" evidence="6">
    <location>
        <begin position="23"/>
        <end position="46"/>
    </location>
</feature>
<accession>A0A158ETY0</accession>
<feature type="transmembrane region" description="Helical" evidence="6">
    <location>
        <begin position="150"/>
        <end position="170"/>
    </location>
</feature>
<dbReference type="GO" id="GO:0005886">
    <property type="term" value="C:plasma membrane"/>
    <property type="evidence" value="ECO:0007669"/>
    <property type="project" value="UniProtKB-SubCell"/>
</dbReference>
<reference evidence="7 8" key="1">
    <citation type="submission" date="2016-01" db="EMBL/GenBank/DDBJ databases">
        <authorList>
            <person name="Oliw E.H."/>
        </authorList>
    </citation>
    <scope>NUCLEOTIDE SEQUENCE [LARGE SCALE GENOMIC DNA]</scope>
    <source>
        <strain evidence="7">LMG 22029</strain>
    </source>
</reference>
<evidence type="ECO:0000256" key="1">
    <source>
        <dbReference type="ARBA" id="ARBA00004651"/>
    </source>
</evidence>
<dbReference type="GO" id="GO:0022857">
    <property type="term" value="F:transmembrane transporter activity"/>
    <property type="evidence" value="ECO:0007669"/>
    <property type="project" value="InterPro"/>
</dbReference>
<feature type="transmembrane region" description="Helical" evidence="6">
    <location>
        <begin position="298"/>
        <end position="317"/>
    </location>
</feature>
<keyword evidence="4 6" id="KW-1133">Transmembrane helix</keyword>
<dbReference type="Proteomes" id="UP000054893">
    <property type="component" value="Unassembled WGS sequence"/>
</dbReference>
<feature type="transmembrane region" description="Helical" evidence="6">
    <location>
        <begin position="323"/>
        <end position="342"/>
    </location>
</feature>
<feature type="transmembrane region" description="Helical" evidence="6">
    <location>
        <begin position="190"/>
        <end position="212"/>
    </location>
</feature>
<feature type="transmembrane region" description="Helical" evidence="6">
    <location>
        <begin position="58"/>
        <end position="79"/>
    </location>
</feature>
<dbReference type="RefSeq" id="WP_060816835.1">
    <property type="nucleotide sequence ID" value="NZ_FCOC02000001.1"/>
</dbReference>
<dbReference type="PANTHER" id="PTHR32196:SF63">
    <property type="entry name" value="INNER MEMBRANE ABC TRANSPORTER PERMEASE PROTEIN YJFF"/>
    <property type="match status" value="1"/>
</dbReference>
<dbReference type="OrthoDB" id="9799990at2"/>
<dbReference type="InterPro" id="IPR001851">
    <property type="entry name" value="ABC_transp_permease"/>
</dbReference>
<evidence type="ECO:0000256" key="3">
    <source>
        <dbReference type="ARBA" id="ARBA00022692"/>
    </source>
</evidence>